<reference evidence="1" key="1">
    <citation type="submission" date="2022-04" db="EMBL/GenBank/DDBJ databases">
        <title>Genome of the entomopathogenic fungus Entomophthora muscae.</title>
        <authorList>
            <person name="Elya C."/>
            <person name="Lovett B.R."/>
            <person name="Lee E."/>
            <person name="Macias A.M."/>
            <person name="Hajek A.E."/>
            <person name="De Bivort B.L."/>
            <person name="Kasson M.T."/>
            <person name="De Fine Licht H.H."/>
            <person name="Stajich J.E."/>
        </authorList>
    </citation>
    <scope>NUCLEOTIDE SEQUENCE</scope>
    <source>
        <strain evidence="1">Berkeley</strain>
    </source>
</reference>
<dbReference type="Proteomes" id="UP001165960">
    <property type="component" value="Unassembled WGS sequence"/>
</dbReference>
<comment type="caution">
    <text evidence="1">The sequence shown here is derived from an EMBL/GenBank/DDBJ whole genome shotgun (WGS) entry which is preliminary data.</text>
</comment>
<gene>
    <name evidence="1" type="ORF">DSO57_1000490</name>
</gene>
<sequence>MTELTKNWIENSSTLKTQAQGRDLNPDPEFLRAAGPEDQGAACPRFPGVEPPQAEAKDDGPNSETIQIKEIIAPNKE</sequence>
<protein>
    <submittedName>
        <fullName evidence="1">Uncharacterized protein</fullName>
    </submittedName>
</protein>
<organism evidence="1 2">
    <name type="scientific">Entomophthora muscae</name>
    <dbReference type="NCBI Taxonomy" id="34485"/>
    <lineage>
        <taxon>Eukaryota</taxon>
        <taxon>Fungi</taxon>
        <taxon>Fungi incertae sedis</taxon>
        <taxon>Zoopagomycota</taxon>
        <taxon>Entomophthoromycotina</taxon>
        <taxon>Entomophthoromycetes</taxon>
        <taxon>Entomophthorales</taxon>
        <taxon>Entomophthoraceae</taxon>
        <taxon>Entomophthora</taxon>
    </lineage>
</organism>
<proteinExistence type="predicted"/>
<name>A0ACC2UV13_9FUNG</name>
<keyword evidence="2" id="KW-1185">Reference proteome</keyword>
<dbReference type="EMBL" id="QTSX02000001">
    <property type="protein sequence ID" value="KAJ9090642.1"/>
    <property type="molecule type" value="Genomic_DNA"/>
</dbReference>
<accession>A0ACC2UV13</accession>
<evidence type="ECO:0000313" key="1">
    <source>
        <dbReference type="EMBL" id="KAJ9090642.1"/>
    </source>
</evidence>
<evidence type="ECO:0000313" key="2">
    <source>
        <dbReference type="Proteomes" id="UP001165960"/>
    </source>
</evidence>